<evidence type="ECO:0000256" key="1">
    <source>
        <dbReference type="SAM" id="SignalP"/>
    </source>
</evidence>
<dbReference type="STRING" id="1227077.SAMN04515668_4962"/>
<protein>
    <recommendedName>
        <fullName evidence="4">NlpE N-terminal domain-containing protein</fullName>
    </recommendedName>
</protein>
<accession>A0A1I6BR48</accession>
<feature type="signal peptide" evidence="1">
    <location>
        <begin position="1"/>
        <end position="25"/>
    </location>
</feature>
<reference evidence="3" key="1">
    <citation type="submission" date="2016-10" db="EMBL/GenBank/DDBJ databases">
        <authorList>
            <person name="Varghese N."/>
            <person name="Submissions S."/>
        </authorList>
    </citation>
    <scope>NUCLEOTIDE SEQUENCE [LARGE SCALE GENOMIC DNA]</scope>
    <source>
        <strain evidence="3">OR362-8,ATCC BAA-1266,JCM 13504</strain>
    </source>
</reference>
<feature type="chain" id="PRO_5011476579" description="NlpE N-terminal domain-containing protein" evidence="1">
    <location>
        <begin position="26"/>
        <end position="136"/>
    </location>
</feature>
<sequence>MQFRPRSVLLFIPLAWVVSSCGGNAMHYDTATHALMTCSGATLTSVFVEGTDGKDFYHLEKRPGSAGSARLRLDQLDGSYVVSGGDGRPRPTGVRLRPNTSYRISTVSNGDAASSDVLVKTAADALINEGSPTACR</sequence>
<gene>
    <name evidence="2" type="ORF">SAMN04515668_4962</name>
</gene>
<dbReference type="AlphaFoldDB" id="A0A1I6BR48"/>
<evidence type="ECO:0000313" key="2">
    <source>
        <dbReference type="EMBL" id="SFQ83418.1"/>
    </source>
</evidence>
<dbReference type="Proteomes" id="UP000199029">
    <property type="component" value="Unassembled WGS sequence"/>
</dbReference>
<evidence type="ECO:0008006" key="4">
    <source>
        <dbReference type="Google" id="ProtNLM"/>
    </source>
</evidence>
<name>A0A1I6BR48_HYMAR</name>
<dbReference type="EMBL" id="FOXS01000011">
    <property type="protein sequence ID" value="SFQ83418.1"/>
    <property type="molecule type" value="Genomic_DNA"/>
</dbReference>
<proteinExistence type="predicted"/>
<organism evidence="2 3">
    <name type="scientific">Hymenobacter arizonensis</name>
    <name type="common">Siccationidurans arizonensis</name>
    <dbReference type="NCBI Taxonomy" id="1227077"/>
    <lineage>
        <taxon>Bacteria</taxon>
        <taxon>Pseudomonadati</taxon>
        <taxon>Bacteroidota</taxon>
        <taxon>Cytophagia</taxon>
        <taxon>Cytophagales</taxon>
        <taxon>Hymenobacteraceae</taxon>
        <taxon>Hymenobacter</taxon>
    </lineage>
</organism>
<keyword evidence="3" id="KW-1185">Reference proteome</keyword>
<evidence type="ECO:0000313" key="3">
    <source>
        <dbReference type="Proteomes" id="UP000199029"/>
    </source>
</evidence>
<keyword evidence="1" id="KW-0732">Signal</keyword>
<dbReference type="PROSITE" id="PS51257">
    <property type="entry name" value="PROKAR_LIPOPROTEIN"/>
    <property type="match status" value="1"/>
</dbReference>